<proteinExistence type="predicted"/>
<accession>A0AAE1D210</accession>
<keyword evidence="2" id="KW-1185">Reference proteome</keyword>
<sequence length="156" mass="16808">MAVVSDLMTGPASNSLCAVCGSLLWLTYDTSGHTGAVCGCLLWLTYDTRGHTGAVCGSLLWLTCDTSGSTGAVCRSLLWLTYDTSSHTVRLGQPTCIVSLIYSDNCHTKLISAHTPRLQDQVSLFNGGSPYLQQCTSIASWSQYGIQEGNRYELDK</sequence>
<evidence type="ECO:0000313" key="2">
    <source>
        <dbReference type="Proteomes" id="UP001283361"/>
    </source>
</evidence>
<protein>
    <submittedName>
        <fullName evidence="1">Uncharacterized protein</fullName>
    </submittedName>
</protein>
<organism evidence="1 2">
    <name type="scientific">Elysia crispata</name>
    <name type="common">lettuce slug</name>
    <dbReference type="NCBI Taxonomy" id="231223"/>
    <lineage>
        <taxon>Eukaryota</taxon>
        <taxon>Metazoa</taxon>
        <taxon>Spiralia</taxon>
        <taxon>Lophotrochozoa</taxon>
        <taxon>Mollusca</taxon>
        <taxon>Gastropoda</taxon>
        <taxon>Heterobranchia</taxon>
        <taxon>Euthyneura</taxon>
        <taxon>Panpulmonata</taxon>
        <taxon>Sacoglossa</taxon>
        <taxon>Placobranchoidea</taxon>
        <taxon>Plakobranchidae</taxon>
        <taxon>Elysia</taxon>
    </lineage>
</organism>
<gene>
    <name evidence="1" type="ORF">RRG08_032785</name>
</gene>
<evidence type="ECO:0000313" key="1">
    <source>
        <dbReference type="EMBL" id="KAK3752494.1"/>
    </source>
</evidence>
<dbReference type="Proteomes" id="UP001283361">
    <property type="component" value="Unassembled WGS sequence"/>
</dbReference>
<dbReference type="EMBL" id="JAWDGP010005762">
    <property type="protein sequence ID" value="KAK3752494.1"/>
    <property type="molecule type" value="Genomic_DNA"/>
</dbReference>
<reference evidence="1" key="1">
    <citation type="journal article" date="2023" name="G3 (Bethesda)">
        <title>A reference genome for the long-term kleptoplast-retaining sea slug Elysia crispata morphotype clarki.</title>
        <authorList>
            <person name="Eastman K.E."/>
            <person name="Pendleton A.L."/>
            <person name="Shaikh M.A."/>
            <person name="Suttiyut T."/>
            <person name="Ogas R."/>
            <person name="Tomko P."/>
            <person name="Gavelis G."/>
            <person name="Widhalm J.R."/>
            <person name="Wisecaver J.H."/>
        </authorList>
    </citation>
    <scope>NUCLEOTIDE SEQUENCE</scope>
    <source>
        <strain evidence="1">ECLA1</strain>
    </source>
</reference>
<name>A0AAE1D210_9GAST</name>
<dbReference type="AlphaFoldDB" id="A0AAE1D210"/>
<comment type="caution">
    <text evidence="1">The sequence shown here is derived from an EMBL/GenBank/DDBJ whole genome shotgun (WGS) entry which is preliminary data.</text>
</comment>